<accession>A0AAJ6ZAN7</accession>
<keyword evidence="4" id="KW-0472">Membrane</keyword>
<evidence type="ECO:0000256" key="3">
    <source>
        <dbReference type="ARBA" id="ARBA00022679"/>
    </source>
</evidence>
<dbReference type="RefSeq" id="XP_013168612.1">
    <property type="nucleotide sequence ID" value="XM_013313158.1"/>
</dbReference>
<dbReference type="PANTHER" id="PTHR48043:SF159">
    <property type="entry name" value="EG:EG0003.4 PROTEIN-RELATED"/>
    <property type="match status" value="1"/>
</dbReference>
<keyword evidence="2" id="KW-0328">Glycosyltransferase</keyword>
<keyword evidence="3" id="KW-0808">Transferase</keyword>
<evidence type="ECO:0000256" key="2">
    <source>
        <dbReference type="ARBA" id="ARBA00022676"/>
    </source>
</evidence>
<dbReference type="Proteomes" id="UP000694872">
    <property type="component" value="Unplaced"/>
</dbReference>
<dbReference type="KEGG" id="pxu:106118498"/>
<sequence>MRIIFFFILINLYNIKTARILAVFPTPSISHQIVFRPLTQALSRRGHEVTVVTTDPVNSKDPGLFNLIEIDLHNISYNSTNRNVYETYGKQESMYTQIFMFANLLTNIFEEQLKTKEVQNLLKKNENYYDLLILEACIRPALVFSHIFKAPVIQISSLGGMLFNYEALGVPIHPTVYFTTMRQNLYDLSVWDKMMELKVFLQVYFAHFICEHLQNVMLSKYFGSNVPRIDELNNNIHMLFLATNPIWAGNTPVPPSVIFIGRIHENTDEQLSEDLKYFLDNSKNGVIYASFGSNVKTNEVSAKITRVLAQVFTKSSLNVIWKLDQNELSNHSDNIKIMKWFPQATLLRHPNIKVFITQGGLQSTDEAISAGVPLIGIPILADQWYNTEQYVHFNIGVKLRYDTLNEEQLQESINRLTLYDRSVNYRKNVVKLRQQILDQPQKPLERAIWWTANKSWMSLELELLFFLSVALLILYVMVFTMLLIFIFVIYISSTQCARILAVFPTPSISHQIVFRPLTQELARRGHELIILTPNPAFPKGQAPKNIIEIDVHNESYAVKNQTTKEAYEKDTSSLKKVELLSQLFVRVFRVQLENEEFRAILKLDKDYFDLLLVEACVTPTLGLSHIFKAPVIQVSSMGALMSNYEALGIPMHLFFFPSSVRKRSHNLSLTEKLSTLVEFAVSKYVMRKTRNLENNLLREHFGDNIPSLDELTNNIDMLFLNTNPLWANNYPVPSNVIFVGGMLQNARKDLPKDLEAWLNSSKNGVIYVSFGSNVSNKTFSHKTKHVLSNVLSNSPYDVLLKWDEDVLIKESKNIRIGKWFPQSDLLYHSKIKLFITQGGLQSTDEAIAAGVPMIGIPIFVDQAYNTEQYEHFNIGARLNYNELTEEKLKETIDTVIEDEKYRNNIIKLRKIINDQPQSPLDKAVWWTEYVIRNNGAQHLKSPTANISWIKYLEIELVATLTIILLSFIIFLILTVKFLVRLTIGMFRKLKVKRD</sequence>
<dbReference type="Gene3D" id="3.40.50.2000">
    <property type="entry name" value="Glycogen Phosphorylase B"/>
    <property type="match status" value="4"/>
</dbReference>
<feature type="signal peptide" evidence="5">
    <location>
        <begin position="1"/>
        <end position="18"/>
    </location>
</feature>
<dbReference type="GeneID" id="106118498"/>
<reference evidence="6" key="1">
    <citation type="submission" date="2025-08" db="UniProtKB">
        <authorList>
            <consortium name="RefSeq"/>
        </authorList>
    </citation>
    <scope>IDENTIFICATION</scope>
</reference>
<dbReference type="PROSITE" id="PS00375">
    <property type="entry name" value="UDPGT"/>
    <property type="match status" value="2"/>
</dbReference>
<feature type="transmembrane region" description="Helical" evidence="4">
    <location>
        <begin position="956"/>
        <end position="979"/>
    </location>
</feature>
<keyword evidence="4" id="KW-0812">Transmembrane</keyword>
<dbReference type="SUPFAM" id="SSF53756">
    <property type="entry name" value="UDP-Glycosyltransferase/glycogen phosphorylase"/>
    <property type="match status" value="2"/>
</dbReference>
<dbReference type="GO" id="GO:0008194">
    <property type="term" value="F:UDP-glycosyltransferase activity"/>
    <property type="evidence" value="ECO:0007669"/>
    <property type="project" value="InterPro"/>
</dbReference>
<name>A0AAJ6ZAN7_PAPXU</name>
<dbReference type="CDD" id="cd03784">
    <property type="entry name" value="GT1_Gtf-like"/>
    <property type="match status" value="2"/>
</dbReference>
<protein>
    <submittedName>
        <fullName evidence="6">UDP-glucuronosyltransferase 2B4-like</fullName>
    </submittedName>
</protein>
<evidence type="ECO:0000256" key="4">
    <source>
        <dbReference type="SAM" id="Phobius"/>
    </source>
</evidence>
<feature type="chain" id="PRO_5042579425" evidence="5">
    <location>
        <begin position="19"/>
        <end position="994"/>
    </location>
</feature>
<dbReference type="FunFam" id="3.40.50.2000:FF:000050">
    <property type="entry name" value="UDP-glucuronosyltransferase"/>
    <property type="match status" value="1"/>
</dbReference>
<proteinExistence type="inferred from homology"/>
<dbReference type="Pfam" id="PF00201">
    <property type="entry name" value="UDPGT"/>
    <property type="match status" value="2"/>
</dbReference>
<evidence type="ECO:0000313" key="6">
    <source>
        <dbReference type="RefSeq" id="XP_013168612.1"/>
    </source>
</evidence>
<dbReference type="InterPro" id="IPR002213">
    <property type="entry name" value="UDP_glucos_trans"/>
</dbReference>
<evidence type="ECO:0000256" key="1">
    <source>
        <dbReference type="ARBA" id="ARBA00009995"/>
    </source>
</evidence>
<dbReference type="AlphaFoldDB" id="A0AAJ6ZAN7"/>
<dbReference type="InterPro" id="IPR035595">
    <property type="entry name" value="UDP_glycos_trans_CS"/>
</dbReference>
<dbReference type="InterPro" id="IPR050271">
    <property type="entry name" value="UDP-glycosyltransferase"/>
</dbReference>
<feature type="transmembrane region" description="Helical" evidence="4">
    <location>
        <begin position="463"/>
        <end position="491"/>
    </location>
</feature>
<gene>
    <name evidence="6" type="primary">LOC106118498</name>
</gene>
<keyword evidence="4" id="KW-1133">Transmembrane helix</keyword>
<dbReference type="FunFam" id="3.40.50.2000:FF:000021">
    <property type="entry name" value="UDP-glucuronosyltransferase"/>
    <property type="match status" value="1"/>
</dbReference>
<comment type="similarity">
    <text evidence="1">Belongs to the UDP-glycosyltransferase family.</text>
</comment>
<evidence type="ECO:0000256" key="5">
    <source>
        <dbReference type="SAM" id="SignalP"/>
    </source>
</evidence>
<keyword evidence="5" id="KW-0732">Signal</keyword>
<organism evidence="6">
    <name type="scientific">Papilio xuthus</name>
    <name type="common">Asian swallowtail butterfly</name>
    <dbReference type="NCBI Taxonomy" id="66420"/>
    <lineage>
        <taxon>Eukaryota</taxon>
        <taxon>Metazoa</taxon>
        <taxon>Ecdysozoa</taxon>
        <taxon>Arthropoda</taxon>
        <taxon>Hexapoda</taxon>
        <taxon>Insecta</taxon>
        <taxon>Pterygota</taxon>
        <taxon>Neoptera</taxon>
        <taxon>Endopterygota</taxon>
        <taxon>Lepidoptera</taxon>
        <taxon>Glossata</taxon>
        <taxon>Ditrysia</taxon>
        <taxon>Papilionoidea</taxon>
        <taxon>Papilionidae</taxon>
        <taxon>Papilioninae</taxon>
        <taxon>Papilio</taxon>
    </lineage>
</organism>
<dbReference type="PANTHER" id="PTHR48043">
    <property type="entry name" value="EG:EG0003.4 PROTEIN-RELATED"/>
    <property type="match status" value="1"/>
</dbReference>